<reference evidence="1 2" key="1">
    <citation type="submission" date="2016-03" db="EMBL/GenBank/DDBJ databases">
        <title>Comparative genomics of the ectomycorrhizal sister species Rhizopogon vinicolor and Rhizopogon vesiculosus (Basidiomycota: Boletales) reveals a divergence of the mating type B locus.</title>
        <authorList>
            <person name="Mujic A.B."/>
            <person name="Kuo A."/>
            <person name="Tritt A."/>
            <person name="Lipzen A."/>
            <person name="Chen C."/>
            <person name="Johnson J."/>
            <person name="Sharma A."/>
            <person name="Barry K."/>
            <person name="Grigoriev I.V."/>
            <person name="Spatafora J.W."/>
        </authorList>
    </citation>
    <scope>NUCLEOTIDE SEQUENCE [LARGE SCALE GENOMIC DNA]</scope>
    <source>
        <strain evidence="1 2">AM-OR11-056</strain>
    </source>
</reference>
<dbReference type="Proteomes" id="UP000183567">
    <property type="component" value="Unassembled WGS sequence"/>
</dbReference>
<gene>
    <name evidence="1" type="ORF">AZE42_10972</name>
</gene>
<proteinExistence type="predicted"/>
<organism evidence="1 2">
    <name type="scientific">Rhizopogon vesiculosus</name>
    <dbReference type="NCBI Taxonomy" id="180088"/>
    <lineage>
        <taxon>Eukaryota</taxon>
        <taxon>Fungi</taxon>
        <taxon>Dikarya</taxon>
        <taxon>Basidiomycota</taxon>
        <taxon>Agaricomycotina</taxon>
        <taxon>Agaricomycetes</taxon>
        <taxon>Agaricomycetidae</taxon>
        <taxon>Boletales</taxon>
        <taxon>Suillineae</taxon>
        <taxon>Rhizopogonaceae</taxon>
        <taxon>Rhizopogon</taxon>
    </lineage>
</organism>
<evidence type="ECO:0008006" key="3">
    <source>
        <dbReference type="Google" id="ProtNLM"/>
    </source>
</evidence>
<name>A0A1J8R6H0_9AGAM</name>
<dbReference type="AlphaFoldDB" id="A0A1J8R6H0"/>
<comment type="caution">
    <text evidence="1">The sequence shown here is derived from an EMBL/GenBank/DDBJ whole genome shotgun (WGS) entry which is preliminary data.</text>
</comment>
<sequence length="298" mass="32500">MNLPINSFCLRCAIGDDAHPADPYDVADNSHRLAFGGFEDMLWSAAPAIDTPFGQGILIDERTTLSPSSVPPSSSTAPLAEELLLMQPTYVAAHNQYAGHEPELASFPVPVSYLQGTMGDEYVHCSPPSFGEEWYTVSEDDPMENGEQDPTAAMTCWEPSGIVDHYHLSAVGSNTTQTNPPVHATPNGGPLIFRCQYYVQGGPCGLLIEGDEILEDALEHVTSVHTNTGSLPEVWTCLWGGNCNSHIRKGNARRHVGTHVVRWQCANCSSTYSRDDSAKKHAKDCGDGYIFMVPRLEY</sequence>
<protein>
    <recommendedName>
        <fullName evidence="3">C2H2-type domain-containing protein</fullName>
    </recommendedName>
</protein>
<dbReference type="OrthoDB" id="2794896at2759"/>
<evidence type="ECO:0000313" key="2">
    <source>
        <dbReference type="Proteomes" id="UP000183567"/>
    </source>
</evidence>
<keyword evidence="2" id="KW-1185">Reference proteome</keyword>
<accession>A0A1J8R6H0</accession>
<dbReference type="EMBL" id="LVVM01001000">
    <property type="protein sequence ID" value="OJA19500.1"/>
    <property type="molecule type" value="Genomic_DNA"/>
</dbReference>
<evidence type="ECO:0000313" key="1">
    <source>
        <dbReference type="EMBL" id="OJA19500.1"/>
    </source>
</evidence>